<organism evidence="2">
    <name type="scientific">Candidatus Kentrum sp. LPFa</name>
    <dbReference type="NCBI Taxonomy" id="2126335"/>
    <lineage>
        <taxon>Bacteria</taxon>
        <taxon>Pseudomonadati</taxon>
        <taxon>Pseudomonadota</taxon>
        <taxon>Gammaproteobacteria</taxon>
        <taxon>Candidatus Kentrum</taxon>
    </lineage>
</organism>
<reference evidence="2" key="1">
    <citation type="submission" date="2019-02" db="EMBL/GenBank/DDBJ databases">
        <authorList>
            <person name="Gruber-Vodicka R. H."/>
            <person name="Seah K. B. B."/>
        </authorList>
    </citation>
    <scope>NUCLEOTIDE SEQUENCE</scope>
    <source>
        <strain evidence="1">BECK_S312</strain>
        <strain evidence="2">BECK_S426</strain>
    </source>
</reference>
<evidence type="ECO:0000313" key="2">
    <source>
        <dbReference type="EMBL" id="VFK35572.1"/>
    </source>
</evidence>
<accession>A0A450Y2A9</accession>
<dbReference type="EMBL" id="CAADFM010000365">
    <property type="protein sequence ID" value="VFK23013.1"/>
    <property type="molecule type" value="Genomic_DNA"/>
</dbReference>
<dbReference type="AlphaFoldDB" id="A0A450Y2A9"/>
<sequence length="39" mass="4302">MGLIYADIELFNADDKALARRGYLPEAEVNEVEYQGIGG</sequence>
<name>A0A450Y2A9_9GAMM</name>
<protein>
    <submittedName>
        <fullName evidence="2">Uncharacterized protein</fullName>
    </submittedName>
</protein>
<proteinExistence type="predicted"/>
<gene>
    <name evidence="1" type="ORF">BECKLPF1236A_GA0070988_103655</name>
    <name evidence="2" type="ORF">BECKLPF1236C_GA0070990_103935</name>
</gene>
<dbReference type="EMBL" id="CAADFP010000393">
    <property type="protein sequence ID" value="VFK35572.1"/>
    <property type="molecule type" value="Genomic_DNA"/>
</dbReference>
<evidence type="ECO:0000313" key="1">
    <source>
        <dbReference type="EMBL" id="VFK23013.1"/>
    </source>
</evidence>